<feature type="region of interest" description="Disordered" evidence="2">
    <location>
        <begin position="1"/>
        <end position="111"/>
    </location>
</feature>
<feature type="compositionally biased region" description="Basic and acidic residues" evidence="2">
    <location>
        <begin position="62"/>
        <end position="73"/>
    </location>
</feature>
<comment type="caution">
    <text evidence="3">The sequence shown here is derived from an EMBL/GenBank/DDBJ whole genome shotgun (WGS) entry which is preliminary data.</text>
</comment>
<evidence type="ECO:0000256" key="2">
    <source>
        <dbReference type="SAM" id="MobiDB-lite"/>
    </source>
</evidence>
<dbReference type="EMBL" id="NPHW01003037">
    <property type="protein sequence ID" value="OXV10253.1"/>
    <property type="molecule type" value="Genomic_DNA"/>
</dbReference>
<dbReference type="PANTHER" id="PTHR16967:SF1">
    <property type="entry name" value="LEYDIG CELL TUMOR 10 KDA PROTEIN HOMOLOG"/>
    <property type="match status" value="1"/>
</dbReference>
<proteinExistence type="inferred from homology"/>
<organism evidence="3 4">
    <name type="scientific">Elaphomyces granulatus</name>
    <dbReference type="NCBI Taxonomy" id="519963"/>
    <lineage>
        <taxon>Eukaryota</taxon>
        <taxon>Fungi</taxon>
        <taxon>Dikarya</taxon>
        <taxon>Ascomycota</taxon>
        <taxon>Pezizomycotina</taxon>
        <taxon>Eurotiomycetes</taxon>
        <taxon>Eurotiomycetidae</taxon>
        <taxon>Eurotiales</taxon>
        <taxon>Elaphomycetaceae</taxon>
        <taxon>Elaphomyces</taxon>
    </lineage>
</organism>
<dbReference type="OrthoDB" id="5239630at2759"/>
<dbReference type="InterPro" id="IPR019034">
    <property type="entry name" value="UPF0390"/>
</dbReference>
<reference evidence="3 4" key="1">
    <citation type="journal article" date="2015" name="Environ. Microbiol.">
        <title>Metagenome sequence of Elaphomyces granulatus from sporocarp tissue reveals Ascomycota ectomycorrhizal fingerprints of genome expansion and a Proteobacteria-rich microbiome.</title>
        <authorList>
            <person name="Quandt C.A."/>
            <person name="Kohler A."/>
            <person name="Hesse C.N."/>
            <person name="Sharpton T.J."/>
            <person name="Martin F."/>
            <person name="Spatafora J.W."/>
        </authorList>
    </citation>
    <scope>NUCLEOTIDE SEQUENCE [LARGE SCALE GENOMIC DNA]</scope>
    <source>
        <strain evidence="3 4">OSC145934</strain>
    </source>
</reference>
<name>A0A232M1J8_9EURO</name>
<sequence length="111" mass="12039">MAQGQIKKKKSTTTAGGAGSSSTRRSSTLGPRKGARNIAPKKASLVRQRKMTKKLSSGLITKTERTLAERAGHLELLAGGKKQRQQAQKTKDQEKGRDPVGKSVQRQQKKS</sequence>
<dbReference type="PANTHER" id="PTHR16967">
    <property type="entry name" value="LEYDIG CELL TUMOR 10 KDA PROTEIN HOMOLOG"/>
    <property type="match status" value="1"/>
</dbReference>
<comment type="similarity">
    <text evidence="1">Belongs to the UPF0390 family.</text>
</comment>
<feature type="compositionally biased region" description="Basic and acidic residues" evidence="2">
    <location>
        <begin position="89"/>
        <end position="100"/>
    </location>
</feature>
<protein>
    <submittedName>
        <fullName evidence="3">Uncharacterized protein</fullName>
    </submittedName>
</protein>
<gene>
    <name evidence="3" type="ORF">Egran_01986</name>
</gene>
<dbReference type="AlphaFoldDB" id="A0A232M1J8"/>
<evidence type="ECO:0000313" key="3">
    <source>
        <dbReference type="EMBL" id="OXV10253.1"/>
    </source>
</evidence>
<dbReference type="Proteomes" id="UP000243515">
    <property type="component" value="Unassembled WGS sequence"/>
</dbReference>
<dbReference type="Pfam" id="PF09495">
    <property type="entry name" value="DUF2462"/>
    <property type="match status" value="1"/>
</dbReference>
<evidence type="ECO:0000313" key="4">
    <source>
        <dbReference type="Proteomes" id="UP000243515"/>
    </source>
</evidence>
<feature type="compositionally biased region" description="Basic residues" evidence="2">
    <location>
        <begin position="1"/>
        <end position="11"/>
    </location>
</feature>
<keyword evidence="4" id="KW-1185">Reference proteome</keyword>
<accession>A0A232M1J8</accession>
<evidence type="ECO:0000256" key="1">
    <source>
        <dbReference type="ARBA" id="ARBA00006802"/>
    </source>
</evidence>
<feature type="compositionally biased region" description="Low complexity" evidence="2">
    <location>
        <begin position="12"/>
        <end position="28"/>
    </location>
</feature>